<dbReference type="InterPro" id="IPR019960">
    <property type="entry name" value="T1SS_VCA0849"/>
</dbReference>
<evidence type="ECO:0000313" key="3">
    <source>
        <dbReference type="EMBL" id="STX78800.1"/>
    </source>
</evidence>
<dbReference type="InterPro" id="IPR043824">
    <property type="entry name" value="DUF5801"/>
</dbReference>
<dbReference type="InterPro" id="IPR011049">
    <property type="entry name" value="Serralysin-like_metalloprot_C"/>
</dbReference>
<organism evidence="3 4">
    <name type="scientific">Legionella pneumophila</name>
    <dbReference type="NCBI Taxonomy" id="446"/>
    <lineage>
        <taxon>Bacteria</taxon>
        <taxon>Pseudomonadati</taxon>
        <taxon>Pseudomonadota</taxon>
        <taxon>Gammaproteobacteria</taxon>
        <taxon>Legionellales</taxon>
        <taxon>Legionellaceae</taxon>
        <taxon>Legionella</taxon>
    </lineage>
</organism>
<dbReference type="PROSITE" id="PS00330">
    <property type="entry name" value="HEMOLYSIN_CALCIUM"/>
    <property type="match status" value="7"/>
</dbReference>
<accession>A0A378K3C6</accession>
<name>A0A378K3C6_LEGPN</name>
<dbReference type="SUPFAM" id="SSF51120">
    <property type="entry name" value="beta-Roll"/>
    <property type="match status" value="3"/>
</dbReference>
<reference evidence="3 4" key="1">
    <citation type="submission" date="2018-06" db="EMBL/GenBank/DDBJ databases">
        <authorList>
            <consortium name="Pathogen Informatics"/>
            <person name="Doyle S."/>
        </authorList>
    </citation>
    <scope>NUCLEOTIDE SEQUENCE [LARGE SCALE GENOMIC DNA]</scope>
    <source>
        <strain evidence="3 4">NCTC12000</strain>
    </source>
</reference>
<feature type="domain" description="VWFA" evidence="2">
    <location>
        <begin position="4502"/>
        <end position="4706"/>
    </location>
</feature>
<dbReference type="InterPro" id="IPR018511">
    <property type="entry name" value="Hemolysin-typ_Ca-bd_CS"/>
</dbReference>
<dbReference type="InterPro" id="IPR001343">
    <property type="entry name" value="Hemolysn_Ca-bd"/>
</dbReference>
<gene>
    <name evidence="3" type="primary">rtxA2</name>
    <name evidence="3" type="ORF">NCTC12000_00786</name>
</gene>
<keyword evidence="1" id="KW-0106">Calcium</keyword>
<dbReference type="Pfam" id="PF00353">
    <property type="entry name" value="HemolysinCabind"/>
    <property type="match status" value="3"/>
</dbReference>
<evidence type="ECO:0000313" key="4">
    <source>
        <dbReference type="Proteomes" id="UP000254631"/>
    </source>
</evidence>
<dbReference type="Pfam" id="PF19116">
    <property type="entry name" value="DUF5801"/>
    <property type="match status" value="23"/>
</dbReference>
<dbReference type="InterPro" id="IPR002035">
    <property type="entry name" value="VWF_A"/>
</dbReference>
<dbReference type="InterPro" id="IPR036465">
    <property type="entry name" value="vWFA_dom_sf"/>
</dbReference>
<dbReference type="EMBL" id="UGOL01000001">
    <property type="protein sequence ID" value="STX78800.1"/>
    <property type="molecule type" value="Genomic_DNA"/>
</dbReference>
<evidence type="ECO:0000256" key="1">
    <source>
        <dbReference type="ARBA" id="ARBA00022837"/>
    </source>
</evidence>
<dbReference type="PROSITE" id="PS50234">
    <property type="entry name" value="VWFA"/>
    <property type="match status" value="1"/>
</dbReference>
<dbReference type="Pfam" id="PF13519">
    <property type="entry name" value="VWA_2"/>
    <property type="match status" value="1"/>
</dbReference>
<protein>
    <submittedName>
        <fullName evidence="3">Structural toxin protein RtxA</fullName>
    </submittedName>
</protein>
<dbReference type="NCBIfam" id="NF041514">
    <property type="entry name" value="Legion_RtxA_N"/>
    <property type="match status" value="1"/>
</dbReference>
<evidence type="ECO:0000259" key="2">
    <source>
        <dbReference type="PROSITE" id="PS50234"/>
    </source>
</evidence>
<dbReference type="NCBIfam" id="TIGR03661">
    <property type="entry name" value="T1SS_VCA0849"/>
    <property type="match status" value="1"/>
</dbReference>
<dbReference type="PRINTS" id="PR00313">
    <property type="entry name" value="CABNDNGRPT"/>
</dbReference>
<dbReference type="Proteomes" id="UP000254631">
    <property type="component" value="Unassembled WGS sequence"/>
</dbReference>
<dbReference type="SMART" id="SM00327">
    <property type="entry name" value="VWA"/>
    <property type="match status" value="1"/>
</dbReference>
<dbReference type="CDD" id="cd00198">
    <property type="entry name" value="vWFA"/>
    <property type="match status" value="1"/>
</dbReference>
<dbReference type="GO" id="GO:0005509">
    <property type="term" value="F:calcium ion binding"/>
    <property type="evidence" value="ECO:0007669"/>
    <property type="project" value="InterPro"/>
</dbReference>
<dbReference type="RefSeq" id="WP_115251544.1">
    <property type="nucleotide sequence ID" value="NZ_UGOL01000001.1"/>
</dbReference>
<dbReference type="SUPFAM" id="SSF53300">
    <property type="entry name" value="vWA-like"/>
    <property type="match status" value="1"/>
</dbReference>
<sequence length="5751" mass="573293">MLAESVIGIVRAVNGLLEKVNVQGQASLVKSGARLEEGDVLTLLSGEAYIQFINGFPEALALEKPVKLDGVSPTLQYGAEDLKEQMVQEAIAKGIDPSVILDVLGSAAAGAEAVGSGGDAFIMDPLFGFGHVTAGYPTGPISFAYEADTQQLFWFVPEETGAIAESELTQEPESIPQIPQFTTNQAVLTVFEDALPSGIPDSAGQARIASSSLSTLLTSSPDVVASFAFNTNLSVLPTLKSGGIDLDYNLSSDKRTLTASIPGGAAVMQFELTADGQLTQTLMDSIDHPTADSDDSEWMRLDLSPLIDVTFTRTSDGSVLESRTLPANAVVAGIQDDVPIARAQLTNNEILLDETIGMKAGDADAANDDFNPTTTVDPFNNTYGIPIGLVQNANLLDTSTSEMGGDYKNATMTHLLKITDAVSGLQTTDGTPINLFLESNGDISGRAGDIGAPAVFAIRMNPNTGAITVAQYGSIKQFDTNSHDEAVDLTGRISAVVRVTDGDGDVSNAEIPIGQRIVFEDDGPIAQIAATGVKVTHDETAGVDAGSDDVASPLALFAGVSQKSTDMAGFAQSSGAVVSSAGSLVGQDNEGATIKFSLAIANAASGLQTTDGDAITLTLESGFVVGRDAGGDAVFAIAIDADTGVLSLAQYESIKHPSGGASYDEAVDLSGKINAVVTVTDGDGDVATQAIGIGDAIVFEDDGPVAQIAATGVKVTHDETAGVNAGSDDVASPLALFAGVSQKSTDMAGFAQSSGAVVSSAGSLVGQDNEGATIKFSLAIANAASGLQTTDGDAITLTLESGFVVGRDAGGDAVFAIAIDADTGVLSLAQYESIKHPSGGASYDEAVDLSGKINAVVTVTDGDGDVATQAIGIGDAIVFEDDGPVAQIAATGVKVTHDETAGVDAGSDDVASPLALFAGVSQKSTDMAGFAQSSGAVVSSAGSLVGQDNEGATIKFSLAIANAASGLQTTDGDAITLTLESGFVVGRDAGGDAVFAIAIDADTGVLSLAQYESIKHPSGGASYDEAVDLSGKINAVVTVTDGDGDVATQAIGIGDKVVFEDDGPVAQIAATGAKVIHDETTGLDAGSNDVASPLSVFVGVVNKSTDMAGFAQSSGAVVSSAGSVTGQDNEGATIKFSLAIANAASGLQTTDGDAITLTLESGLVVGRDASGKAVLAISIDADTGVLSVAQYESIKHPTGGSSYDEAVHLGGKINAVVTVTDGDGDVATQAIGIGDAIVFEDDGPVAQIAATGAKVIHDETTGLDAGSNDVAGPLSVFAGVVNKSTDMAGFAQSSGAVVSSAGSVTGQDNEGATIKFSLAIANAASGLQTTDGDAITLTLESGLVVGRDASGKAVLAISIDADTGVLSVAQYESIKHPTGGASYDEAVNLSGKINAVVTVTDGDGDVATQAIGIGDAIVFEDDGPVAQIAATGAKVIHDETTGLDAGSNDVAGPLSVFAGVVNKSTDMAGFAQSSGAVVSSTGSVTGQDNEGATIKFSLAIANAASGLQTTDGDAITLTLESGLVVGRDASGKAVLAISIDADTGVLSVAQYESIKHPTGGSSYDEAVHLGGKINAVVTVTDGDGDVATQAIGIGDKVVFEDDGPVAQIAATGAKVIHDETTGLDAGSNDVAGPLSVFAGVVNKSTDMAGFAQSSGAVVSSAGSVTGQDNEGATIKFSLAIANAASGLQTTDGDAITLTLESGLVVGRDASGKAVLAISIDADTGVLSVAQYESIKHPTGGSSYDEAVHLGGKINAVVTVTDGDGDVATQAIGIGDKVVFEDDGPVAQIAATGAKVIHDETTGLDAGSNDVAGPLSVFAGVVNKSTDMAGFAQSSGAVVSSAGSVTGQDNEGATIKFSLAIANAASGLQTTDGDAITLTLESGLVVGRDASGKAVLAISIDADTGVLSVAQYESIKHPTGGSSYDEAVHLGGKINAVVTVTDGDGDVATQAIGIGDAIVFEDDGPVAQIAATGTKVIHDETTGLDAGSNDVAGPLSVFAGVVNKSTDMAGFAQSSGAVVSSTGSVTGQDNEGATIKFSLAIANAASGLQTTDGDAITLTLESGLVVGRDASGKAVLAISIDADTGVLSVAQYESIKHPTGGASYDEAVNLSGKINAVVTVTDGDGDVATQAIGIGDAIVFEDDGPVAQIAATGTKVIHDETTGLDAGSNDVAGPLSVFAGVVNKSTDMAGFAQSSGAVVSSTGSVTGQDNEGATIKFSLAIANAASGLQTTDGDAITLTLESGLVVGRDASGKAVLAISIDADTGVLSVAQYESIKHPTGGSSYDEAVHLGGKINAVVTVTDGDGDVATQAIGIGDKVVFEDDGPVAQIAATGAKVIHDETTGLDAGSNDVASPLSVFVGVVNKSTDMAGFAQSSGAVVSSAGSVTGQDNEGATIKFSLAIANAASGLQTTDGDAITLTLESGLVVGRDASGKAVLAISIDADTGVLSVAQYESIKHPTGGSSYDEAVHLGGKINAVVTVTDGDGDVATQAIGIGDAIVFEDDGPVAQIAATGAKVIHDETTGLDAGSNDVAGPLSVFAGVVNKSTDMAGFAQSSGAVVSSTGSVTGQDNEGATIKFSLAIANAASGLQTTDGDAITLTLESGLVVGRDASGKAVLAISIDADTGVLSVAQYESIKHPTGGSSYDEAVHLGGKINAVVTVTDGDGDVATQAIGIGDAIVFEDDGPVAQIAATGAKVIHDETTGLDAGSNDVAGPLSVFAGVVNKSTDMAGFAQSSGAVVSSAGSVTGQDNEGATIKFSLAIANAASGLQTTDGDAITLTLESGLVVGRDASGKAVLAISIDADTGVLSVAQYESIKHPTGGASYDEAVNLSGKINAVVTVTDGDGDVATQAIGIGDAIVFEDDGPVAQIAATGAKVIHDETTGLDAGSNDVAGPLSVFAGVVNKSTDMAGFAQSSGAVVSSTGSVTGQDNEGATIKFSLAIANAASGLQTTDGDAITLTLESGLVVGRDASGKAVLAISIDADTGVLSVAQYESIKHPTGGSSYDEAVHLGGKINAVVTVTDGDGDVATQAIGIGDKVVFEDDGPVAQIAATGAKVIHDETTGLDAGSNDVAGPLSVFAGVVNKSTDMAGFAQSSGAVVSSTGSVTGQDNEGATIKFSLAIANAASGLQTTDGDAITLTLESGLVVGRDASGKAVLAISIDADTGVLSVAQYESIKHPTGGSSYDEAVHLGGKINAVVTVTDGDGDVATQAIGIGDKVVFEDDGPVAQIAATGAKVIHDETTGLDAGSNDVAGPLSVFAGVVNKSTDMAGFAQSSGAVVSSAGSVTGQDNEGATIKFSLAIANAASGLQTTDGDAITLTLESGLVVGRDASGKAVLAISIDADTGVLSVAQYESIKHPTGGASYDEAVNLSGKINAVVTVTDGDGDVATQAIGIGDAIVFEDDGPVAQIAATGTKVIHDETTGLDAGSNDVAGPLSVFAGVVNKSTDMAGFAQSSGAVVSSTGSVTGQDNEGATIKFSLAIANAASGLQTTDGDAITLTLESGLVVGRDASGKAVLAISIDADTGVLSVAQYESIKHPTGGSSYDEAVHLGGKINAVVTVTDGDGDVATQAIGIGDKVVFEDDGPVAQIAATGAKVIHDETTGLDAGSNDVASPLSVFVGVVNKSTDMAGFAQSSGAVVSSAGSVTGQDNEGATIKFSLAIANAASGLQTTDGDAITLTLESGLVVGRDASGKAVLAISIDADTGVLSVAQYESIKHPTGGSSYDEAVHLGGKINAVVTVTDGDGDVATQAIGIGDAIVFEDDGPVAQIAATGAKVIHDETTGLDAGSNDVAGPLSVFAGVVNKSTDMAGFAQSSGAVVSSAGSVTGQDNEGATIKFSLAIANAASGLQTTDGDAITLTLESGLVVGRDASGKAVLAISIDADTGVLSVAQYESIKHPTGGASYDEAVNLSGKINAVVTVTDGDGDVATQAIGIGDAIVFEDDGPVAQIAATGAKVIHDETTGLDAGSNDVAGPLSVFAGVVNKSTDMAGFAQSSGAVVSSTGSVTGQDNEGATIKFSLAIANAASGLQTTDGDAITLTLESGLVVGRDASGKAVLAISIDADTGVLSVAQYESIKHPTGGSSYDEAVHLGGKINAVVTVTDGDGDVATQAIGIGDKVVFEDDGPVAQIAATGAKVIHDETTGLDAGSNDVAGPLSVFAGVVNKSTDMAGFAQSSGAVVSSAGSVTGQDNEGATIKFSLAIANAASGLQTTDGDAITLTLESGLVVGRDASGKAVLAISIDADTGVLSVAQYESIKHPTGGSSYDEAVHLGGKINAVVTVTDGDGDVATQAIGIGDKVVFEDDGPVAQIAATGAKVIHDETTGLDAGSNDVAGPLSVFAGVVNKSTDMAGFAQSSGAVVSSAGSVTGQDNEGATIKFSLAIANAASGLQTTDGDAITLTLESGLVVGRDASGKAVLAISIDADTGVLSVAQYESIKHPTGGSSYDEAVHLGGKINAVVTVTDGDGDVATQAIGIGDKVVFEDDGPVASNITRSGLANEGADTNLMLILDTSGSMAGSGIQTLINSTLELLERYEALGNVKVRIVTFNTSATAIGSVWMTVDAAKNALLGLTAGGNTNFDAALITAMNAFNSGTVGGADGRIGGAQNVSYFISDGNPTVNQDWPSIPGTLAQNGIQPSEQAAWEAFLQDTNGASAGGEKIRSYALGMGTGITVSNLEPIGFNGVNGTDIPAVVVTDISQLDSVLASTITASPISGTLISDPNPGVNFGADGGHVQSVTVNGITYTVNANLSSLSTSGSATQGSNTHSYDNSTHVLTVTISTGESLTIDMDNGSYTFTPPANITSSINRIINYVLVDGDGDTAAATITFNIDISGFNDPLVVRDDLVLTNQPAVSGQDVISIPTWALLANDTGGSGVSSVSSVTQPVAEGTVVLNAGSVAFTEESNSAADGTYNGSTSDPFRYTNTTGSQSATAKVDLDRTQAGENRLDGTYRSEILLGRDTSNDTIIGNDGNDILIGLGGNDTLSGGNGDDILAGGAGNDTLDGGAGNDTATYIDATAGVTVSLNTSSAQNTVGAGTDTLTNIENLTGSKFNDTLTGNNSANTIKGLEGNDTISGLGGNDTLDGGSGDDVIIGGLGDDILTGGSGADQFVLVKGQGGASAGAAPIDTITDFEVSIDKIVINGNNITGVSVSTPVSNTYTITVNYSDAATEHFKVTLSNGALLNDSGKTHLNGVVISGGTATIDGTIVGAVLYLDLNANNQEDAGERLGITNQYGHVEWVVDLSKFDVNGDGQYVIGEARAVQTGGFDIDTGLSYEINLYGPVGSAVISPLTSLLQAQLEAGMDYETANAALVARLGLPEGTQIISFNPITGSGEVLAQNAGVMTAAIQFAEIAAIHYSTDEGHVSFAVFEAISKALLELPEGVVADFGDEGFLQSISNYLGLDALVTSDMIDYMATSQKALEASILTLAPGEDALTAISKIQHVTQGIYAQAIEMALIGYLPLDALKNMSAVLKAYADGDITDEQLNSFEDKLSAVIVNWEDNNVTDTSHQATLQTERTVDDSSVKSEVNHEMAQEVNAVINDFMDEHNISLYYYDQQAQMPQEAQEQQPTEHQAEETVMHDDVVQDLLLDDHSLTMLANNPQLNGGNGNDVLHGTTGNDFIRGGQGNDTMTGGGGVDTFFWLSGDDDGGVDTITDFKANPVDQSSDASVLNLSDLLSDADLETNSLDNYLNVSTTEEGDTAIKVDPNGNGNFDAPAQTIILEDVDLTAVFATNNSHDIVNQMIANGNLIVEQ</sequence>
<proteinExistence type="predicted"/>